<gene>
    <name evidence="1" type="ORF">G6F51_014781</name>
</gene>
<organism evidence="1 2">
    <name type="scientific">Rhizopus oryzae</name>
    <name type="common">Mucormycosis agent</name>
    <name type="synonym">Rhizopus arrhizus var. delemar</name>
    <dbReference type="NCBI Taxonomy" id="64495"/>
    <lineage>
        <taxon>Eukaryota</taxon>
        <taxon>Fungi</taxon>
        <taxon>Fungi incertae sedis</taxon>
        <taxon>Mucoromycota</taxon>
        <taxon>Mucoromycotina</taxon>
        <taxon>Mucoromycetes</taxon>
        <taxon>Mucorales</taxon>
        <taxon>Mucorineae</taxon>
        <taxon>Rhizopodaceae</taxon>
        <taxon>Rhizopus</taxon>
    </lineage>
</organism>
<evidence type="ECO:0000313" key="1">
    <source>
        <dbReference type="EMBL" id="KAG1518482.1"/>
    </source>
</evidence>
<reference evidence="1" key="1">
    <citation type="journal article" date="2020" name="Microb. Genom.">
        <title>Genetic diversity of clinical and environmental Mucorales isolates obtained from an investigation of mucormycosis cases among solid organ transplant recipients.</title>
        <authorList>
            <person name="Nguyen M.H."/>
            <person name="Kaul D."/>
            <person name="Muto C."/>
            <person name="Cheng S.J."/>
            <person name="Richter R.A."/>
            <person name="Bruno V.M."/>
            <person name="Liu G."/>
            <person name="Beyhan S."/>
            <person name="Sundermann A.J."/>
            <person name="Mounaud S."/>
            <person name="Pasculle A.W."/>
            <person name="Nierman W.C."/>
            <person name="Driscoll E."/>
            <person name="Cumbie R."/>
            <person name="Clancy C.J."/>
            <person name="Dupont C.L."/>
        </authorList>
    </citation>
    <scope>NUCLEOTIDE SEQUENCE</scope>
    <source>
        <strain evidence="1">GL16</strain>
    </source>
</reference>
<dbReference type="EMBL" id="JAANIT010019155">
    <property type="protein sequence ID" value="KAG1518482.1"/>
    <property type="molecule type" value="Genomic_DNA"/>
</dbReference>
<evidence type="ECO:0000313" key="2">
    <source>
        <dbReference type="Proteomes" id="UP000717996"/>
    </source>
</evidence>
<dbReference type="AlphaFoldDB" id="A0A9P7BY70"/>
<proteinExistence type="predicted"/>
<sequence>MAVDALMGDVHPFAVAVEQFPEFVRGAERLGVRIIRGLRQRRHVVVPVWGPQSVEVILRVALKIVNDVY</sequence>
<name>A0A9P7BY70_RHIOR</name>
<comment type="caution">
    <text evidence="1">The sequence shown here is derived from an EMBL/GenBank/DDBJ whole genome shotgun (WGS) entry which is preliminary data.</text>
</comment>
<protein>
    <submittedName>
        <fullName evidence="1">Uncharacterized protein</fullName>
    </submittedName>
</protein>
<dbReference type="Proteomes" id="UP000717996">
    <property type="component" value="Unassembled WGS sequence"/>
</dbReference>
<accession>A0A9P7BY70</accession>